<evidence type="ECO:0000256" key="1">
    <source>
        <dbReference type="SAM" id="Phobius"/>
    </source>
</evidence>
<dbReference type="InterPro" id="IPR011642">
    <property type="entry name" value="Gate_dom"/>
</dbReference>
<dbReference type="RefSeq" id="WP_118333644.1">
    <property type="nucleotide sequence ID" value="NZ_AP025567.1"/>
</dbReference>
<dbReference type="STRING" id="1776384.GCA_900086585_02875"/>
<protein>
    <submittedName>
        <fullName evidence="3">YjiH family protein</fullName>
    </submittedName>
</protein>
<feature type="transmembrane region" description="Helical" evidence="1">
    <location>
        <begin position="444"/>
        <end position="466"/>
    </location>
</feature>
<evidence type="ECO:0000313" key="4">
    <source>
        <dbReference type="Proteomes" id="UP000284841"/>
    </source>
</evidence>
<comment type="caution">
    <text evidence="3">The sequence shown here is derived from an EMBL/GenBank/DDBJ whole genome shotgun (WGS) entry which is preliminary data.</text>
</comment>
<organism evidence="3 4">
    <name type="scientific">Emergencia timonensis</name>
    <dbReference type="NCBI Taxonomy" id="1776384"/>
    <lineage>
        <taxon>Bacteria</taxon>
        <taxon>Bacillati</taxon>
        <taxon>Bacillota</taxon>
        <taxon>Clostridia</taxon>
        <taxon>Peptostreptococcales</taxon>
        <taxon>Anaerovoracaceae</taxon>
        <taxon>Emergencia</taxon>
    </lineage>
</organism>
<name>A0A415E7A6_9FIRM</name>
<feature type="transmembrane region" description="Helical" evidence="1">
    <location>
        <begin position="231"/>
        <end position="250"/>
    </location>
</feature>
<evidence type="ECO:0000313" key="3">
    <source>
        <dbReference type="EMBL" id="RHJ89525.1"/>
    </source>
</evidence>
<dbReference type="Pfam" id="PF07670">
    <property type="entry name" value="Gate"/>
    <property type="match status" value="1"/>
</dbReference>
<feature type="transmembrane region" description="Helical" evidence="1">
    <location>
        <begin position="72"/>
        <end position="94"/>
    </location>
</feature>
<feature type="domain" description="Nucleoside transporter/FeoB GTPase Gate" evidence="2">
    <location>
        <begin position="153"/>
        <end position="251"/>
    </location>
</feature>
<keyword evidence="1" id="KW-0812">Transmembrane</keyword>
<feature type="transmembrane region" description="Helical" evidence="1">
    <location>
        <begin position="256"/>
        <end position="274"/>
    </location>
</feature>
<dbReference type="AlphaFoldDB" id="A0A415E7A6"/>
<dbReference type="Proteomes" id="UP000284841">
    <property type="component" value="Unassembled WGS sequence"/>
</dbReference>
<reference evidence="3 4" key="1">
    <citation type="submission" date="2018-08" db="EMBL/GenBank/DDBJ databases">
        <title>A genome reference for cultivated species of the human gut microbiota.</title>
        <authorList>
            <person name="Zou Y."/>
            <person name="Xue W."/>
            <person name="Luo G."/>
        </authorList>
    </citation>
    <scope>NUCLEOTIDE SEQUENCE [LARGE SCALE GENOMIC DNA]</scope>
    <source>
        <strain evidence="3 4">AM07-24</strain>
    </source>
</reference>
<accession>A0A415E7A6</accession>
<sequence>MEEMKNNALAEETTAVELEPVKKKNIWKFVLASVVGAFLFLVPIPNGTTFTIPIGMVIDWVAGLLELETINLASLLVLVFITFSTIVTIINMIFKPAIIQNNESMKKLFSPTPLYFISRLIGLVVVYMAYFNVGPEMIRSGATGGSMLGVSTTLISVVMCIAFLMPLLTDFGIMEFVGVLIRKVVKPLFTVPGRSAIDLMTSWLGASNAAAILTTRQYETGYYSAREAATISMNFSFVSIPFCFVIAKLIGVDEKFTVFYLINLICGVLMAMIVSRIPPLSRIPDTYDEIAGKQINEEMPEGVSKLKWALNLAGHRAEGATLKGVAKSGLHVYSSMFLDLIPVVMAWGTIVLILVEYTPIFDFVSIPFGWYMDLVGIEGAKEVAPTALVGFSDMYIPPLMLADYAIERTRFIMGSVSLLQIIYMTEVGLIVLKSRVPVNVGHLFLVFIERTIIAIPLVTLLTNLLVTF</sequence>
<keyword evidence="1" id="KW-0472">Membrane</keyword>
<feature type="transmembrane region" description="Helical" evidence="1">
    <location>
        <begin position="411"/>
        <end position="432"/>
    </location>
</feature>
<feature type="transmembrane region" description="Helical" evidence="1">
    <location>
        <begin position="153"/>
        <end position="173"/>
    </location>
</feature>
<proteinExistence type="predicted"/>
<keyword evidence="4" id="KW-1185">Reference proteome</keyword>
<dbReference type="OrthoDB" id="1633380at2"/>
<evidence type="ECO:0000259" key="2">
    <source>
        <dbReference type="Pfam" id="PF07670"/>
    </source>
</evidence>
<dbReference type="EMBL" id="QRMS01000001">
    <property type="protein sequence ID" value="RHJ89525.1"/>
    <property type="molecule type" value="Genomic_DNA"/>
</dbReference>
<feature type="transmembrane region" description="Helical" evidence="1">
    <location>
        <begin position="29"/>
        <end position="52"/>
    </location>
</feature>
<feature type="transmembrane region" description="Helical" evidence="1">
    <location>
        <begin position="337"/>
        <end position="355"/>
    </location>
</feature>
<feature type="transmembrane region" description="Helical" evidence="1">
    <location>
        <begin position="114"/>
        <end position="133"/>
    </location>
</feature>
<keyword evidence="1" id="KW-1133">Transmembrane helix</keyword>
<gene>
    <name evidence="3" type="ORF">DW099_02840</name>
</gene>